<gene>
    <name evidence="1" type="ORF">QVD17_17943</name>
</gene>
<proteinExistence type="predicted"/>
<accession>A0AAD8NVN5</accession>
<name>A0AAD8NVN5_TARER</name>
<sequence>MVIANGIHSIEELVVNSFVKNINFFQHCWGFQFLAPILTERPDTDSIHENSLTSYRFAHTQTQTQRE</sequence>
<evidence type="ECO:0000313" key="1">
    <source>
        <dbReference type="EMBL" id="KAK1422657.1"/>
    </source>
</evidence>
<dbReference type="EMBL" id="JAUHHV010000005">
    <property type="protein sequence ID" value="KAK1422657.1"/>
    <property type="molecule type" value="Genomic_DNA"/>
</dbReference>
<evidence type="ECO:0000313" key="2">
    <source>
        <dbReference type="Proteomes" id="UP001229421"/>
    </source>
</evidence>
<dbReference type="Proteomes" id="UP001229421">
    <property type="component" value="Unassembled WGS sequence"/>
</dbReference>
<protein>
    <submittedName>
        <fullName evidence="1">Uncharacterized protein</fullName>
    </submittedName>
</protein>
<reference evidence="1" key="1">
    <citation type="journal article" date="2023" name="bioRxiv">
        <title>Improved chromosome-level genome assembly for marigold (Tagetes erecta).</title>
        <authorList>
            <person name="Jiang F."/>
            <person name="Yuan L."/>
            <person name="Wang S."/>
            <person name="Wang H."/>
            <person name="Xu D."/>
            <person name="Wang A."/>
            <person name="Fan W."/>
        </authorList>
    </citation>
    <scope>NUCLEOTIDE SEQUENCE</scope>
    <source>
        <strain evidence="1">WSJ</strain>
        <tissue evidence="1">Leaf</tissue>
    </source>
</reference>
<comment type="caution">
    <text evidence="1">The sequence shown here is derived from an EMBL/GenBank/DDBJ whole genome shotgun (WGS) entry which is preliminary data.</text>
</comment>
<organism evidence="1 2">
    <name type="scientific">Tagetes erecta</name>
    <name type="common">African marigold</name>
    <dbReference type="NCBI Taxonomy" id="13708"/>
    <lineage>
        <taxon>Eukaryota</taxon>
        <taxon>Viridiplantae</taxon>
        <taxon>Streptophyta</taxon>
        <taxon>Embryophyta</taxon>
        <taxon>Tracheophyta</taxon>
        <taxon>Spermatophyta</taxon>
        <taxon>Magnoliopsida</taxon>
        <taxon>eudicotyledons</taxon>
        <taxon>Gunneridae</taxon>
        <taxon>Pentapetalae</taxon>
        <taxon>asterids</taxon>
        <taxon>campanulids</taxon>
        <taxon>Asterales</taxon>
        <taxon>Asteraceae</taxon>
        <taxon>Asteroideae</taxon>
        <taxon>Heliantheae alliance</taxon>
        <taxon>Tageteae</taxon>
        <taxon>Tagetes</taxon>
    </lineage>
</organism>
<keyword evidence="2" id="KW-1185">Reference proteome</keyword>
<dbReference type="AlphaFoldDB" id="A0AAD8NVN5"/>